<evidence type="ECO:0000313" key="1">
    <source>
        <dbReference type="EMBL" id="CCC91423.1"/>
    </source>
</evidence>
<gene>
    <name evidence="1" type="ORF">TCIL3000_7_2330</name>
</gene>
<sequence>MQKQFGYIVRNSWMMGPAPQNAEGHNAALKRVEKEREEAGLTNNIGTRRSAALHIYQLSDTSPSAFYLAAFGEEFKIYALPVEHGKGYMSLGFVFGRGIAFRSRGESDPTNYSCVVYISDVSFVPPEAMAFLHDLVKIDVLIIDLLYGPGKNHPSHYCMDECYKL</sequence>
<dbReference type="PANTHER" id="PTHR42663">
    <property type="entry name" value="HYDROLASE C777.06C-RELATED-RELATED"/>
    <property type="match status" value="1"/>
</dbReference>
<name>G0UPW2_TRYCI</name>
<accession>G0UPW2</accession>
<dbReference type="VEuPathDB" id="TriTrypDB:TcIL3000_7_2330"/>
<dbReference type="AlphaFoldDB" id="G0UPW2"/>
<proteinExistence type="predicted"/>
<protein>
    <submittedName>
        <fullName evidence="1">Uncharacterized protein</fullName>
    </submittedName>
</protein>
<organism evidence="1">
    <name type="scientific">Trypanosoma congolense (strain IL3000)</name>
    <dbReference type="NCBI Taxonomy" id="1068625"/>
    <lineage>
        <taxon>Eukaryota</taxon>
        <taxon>Discoba</taxon>
        <taxon>Euglenozoa</taxon>
        <taxon>Kinetoplastea</taxon>
        <taxon>Metakinetoplastina</taxon>
        <taxon>Trypanosomatida</taxon>
        <taxon>Trypanosomatidae</taxon>
        <taxon>Trypanosoma</taxon>
        <taxon>Nannomonas</taxon>
    </lineage>
</organism>
<dbReference type="InterPro" id="IPR036866">
    <property type="entry name" value="RibonucZ/Hydroxyglut_hydro"/>
</dbReference>
<dbReference type="Gene3D" id="3.60.15.10">
    <property type="entry name" value="Ribonuclease Z/Hydroxyacylglutathione hydrolase-like"/>
    <property type="match status" value="1"/>
</dbReference>
<reference evidence="1" key="1">
    <citation type="journal article" date="2012" name="Proc. Natl. Acad. Sci. U.S.A.">
        <title>Antigenic diversity is generated by distinct evolutionary mechanisms in African trypanosome species.</title>
        <authorList>
            <person name="Jackson A.P."/>
            <person name="Berry A."/>
            <person name="Aslett M."/>
            <person name="Allison H.C."/>
            <person name="Burton P."/>
            <person name="Vavrova-Anderson J."/>
            <person name="Brown R."/>
            <person name="Browne H."/>
            <person name="Corton N."/>
            <person name="Hauser H."/>
            <person name="Gamble J."/>
            <person name="Gilderthorp R."/>
            <person name="Marcello L."/>
            <person name="McQuillan J."/>
            <person name="Otto T.D."/>
            <person name="Quail M.A."/>
            <person name="Sanders M.J."/>
            <person name="van Tonder A."/>
            <person name="Ginger M.L."/>
            <person name="Field M.C."/>
            <person name="Barry J.D."/>
            <person name="Hertz-Fowler C."/>
            <person name="Berriman M."/>
        </authorList>
    </citation>
    <scope>NUCLEOTIDE SEQUENCE</scope>
    <source>
        <strain evidence="1">IL3000</strain>
    </source>
</reference>
<dbReference type="PANTHER" id="PTHR42663:SF6">
    <property type="entry name" value="HYDROLASE C777.06C-RELATED"/>
    <property type="match status" value="1"/>
</dbReference>
<dbReference type="EMBL" id="HE575320">
    <property type="protein sequence ID" value="CCC91423.1"/>
    <property type="molecule type" value="Genomic_DNA"/>
</dbReference>